<dbReference type="Proteomes" id="UP001177023">
    <property type="component" value="Unassembled WGS sequence"/>
</dbReference>
<dbReference type="GO" id="GO:0005096">
    <property type="term" value="F:GTPase activator activity"/>
    <property type="evidence" value="ECO:0007669"/>
    <property type="project" value="UniProtKB-KW"/>
</dbReference>
<evidence type="ECO:0000256" key="6">
    <source>
        <dbReference type="SAM" id="MobiDB-lite"/>
    </source>
</evidence>
<dbReference type="InterPro" id="IPR045700">
    <property type="entry name" value="Rab3GAP1"/>
</dbReference>
<evidence type="ECO:0000259" key="7">
    <source>
        <dbReference type="Pfam" id="PF13890"/>
    </source>
</evidence>
<comment type="caution">
    <text evidence="8">The sequence shown here is derived from an EMBL/GenBank/DDBJ whole genome shotgun (WGS) entry which is preliminary data.</text>
</comment>
<dbReference type="GO" id="GO:0005737">
    <property type="term" value="C:cytoplasm"/>
    <property type="evidence" value="ECO:0007669"/>
    <property type="project" value="UniProtKB-SubCell"/>
</dbReference>
<evidence type="ECO:0000256" key="1">
    <source>
        <dbReference type="ARBA" id="ARBA00004496"/>
    </source>
</evidence>
<dbReference type="Pfam" id="PF13890">
    <property type="entry name" value="Rab3-GTPase_cat"/>
    <property type="match status" value="1"/>
</dbReference>
<reference evidence="8" key="1">
    <citation type="submission" date="2023-06" db="EMBL/GenBank/DDBJ databases">
        <authorList>
            <person name="Delattre M."/>
        </authorList>
    </citation>
    <scope>NUCLEOTIDE SEQUENCE</scope>
    <source>
        <strain evidence="8">AF72</strain>
    </source>
</reference>
<dbReference type="AlphaFoldDB" id="A0AA36D9D5"/>
<evidence type="ECO:0000313" key="9">
    <source>
        <dbReference type="Proteomes" id="UP001177023"/>
    </source>
</evidence>
<protein>
    <recommendedName>
        <fullName evidence="3">Rab3 GTPase-activating protein catalytic subunit</fullName>
    </recommendedName>
</protein>
<evidence type="ECO:0000256" key="2">
    <source>
        <dbReference type="ARBA" id="ARBA00008856"/>
    </source>
</evidence>
<keyword evidence="5" id="KW-0963">Cytoplasm</keyword>
<sequence>MVEPLDDLFSHGREFIGDEEVFEINDFTVVTQLEQFTVVSWESKEEEIKFGSDNILKMKHVWPVYEEGLEVASTETKASDNAYLSAQAKSLMSFDLDFYPKDNIVAMFGVTEYIVIQPGRDKLDRIVTEDQKNMIISGIQTAASSCFCELPIFVQYGKQHLAMYFGALCTKSTMTNFEAYDARYGRLDGLAELFREKVSCPVPSLEAEDLRVSVQLQVAYTPYSDDDLTPKNQLFFDISDVPFGSSETVIENFTLLATWPNQKEGLIHESQNYSDLDPVHAFAWAGMTDFVNGGGYLSDCLEALLKVAHSPMSERNAYELLALDSFLDKEARRVMEYNNRKAEEHGHDFPLKEEVISTWLKRILPFEDEDYRSETEIKDPLSAVKAAPPESNAARLGDIFLQALAERIYPATAFADLWQKFVNELTRYQDSTSSLLSRSLTEHPDFSSCLLHQKLQMLWCCFAAKRKRAEMVKNLRVALDDDDEFFDASSELGTSPSKVSHRNDKTDGDSSAARGRRHVLAGDFSLRDFPDRAIYEPFTQERLPMAEDDFEAHEQYLSQLEEGEQRTEAQMEMLLSDMQAFKAANPGCCFEDFLQWHSPKDIVSDKEELPEASERMSTPGNAWLLAWEKAEPLACALQDPIFDYEKISEQILYWLATRTCAEFCSLLHPIGFTEAARKLCREADGVEGLIDTSTLIDATARACKSNTRDDYLDALREIRRVEKEVLRYQAVYNMLESGLAPAADEADLKQFVLDLLKNEKLRDEENSGSLDPCLFQSGVPIIGGPNGALGQAIKDVILSKENADRVSTIRNYVFHWLVPRPDEGSRLCPQRMYASTSRDEFRLSGSFTRDIIFS</sequence>
<feature type="non-terminal residue" evidence="8">
    <location>
        <position position="854"/>
    </location>
</feature>
<dbReference type="InterPro" id="IPR026147">
    <property type="entry name" value="Rab3GAP1_conserved"/>
</dbReference>
<evidence type="ECO:0000256" key="4">
    <source>
        <dbReference type="ARBA" id="ARBA00022468"/>
    </source>
</evidence>
<evidence type="ECO:0000256" key="3">
    <source>
        <dbReference type="ARBA" id="ARBA00015817"/>
    </source>
</evidence>
<comment type="similarity">
    <text evidence="2">Belongs to the Rab3-GAP catalytic subunit family.</text>
</comment>
<feature type="domain" description="Rab3GAP catalytic subunit conserved" evidence="7">
    <location>
        <begin position="513"/>
        <end position="655"/>
    </location>
</feature>
<accession>A0AA36D9D5</accession>
<dbReference type="PANTHER" id="PTHR21422">
    <property type="entry name" value="RAB3 GTPASE-ACTIVATING PROTEIN CATALYTIC SUBUNIT"/>
    <property type="match status" value="1"/>
</dbReference>
<evidence type="ECO:0000256" key="5">
    <source>
        <dbReference type="ARBA" id="ARBA00022490"/>
    </source>
</evidence>
<evidence type="ECO:0000313" key="8">
    <source>
        <dbReference type="EMBL" id="CAJ0583186.1"/>
    </source>
</evidence>
<dbReference type="PANTHER" id="PTHR21422:SF9">
    <property type="entry name" value="RAB3 GTPASE-ACTIVATING PROTEIN CATALYTIC SUBUNIT"/>
    <property type="match status" value="1"/>
</dbReference>
<proteinExistence type="inferred from homology"/>
<organism evidence="8 9">
    <name type="scientific">Mesorhabditis spiculigera</name>
    <dbReference type="NCBI Taxonomy" id="96644"/>
    <lineage>
        <taxon>Eukaryota</taxon>
        <taxon>Metazoa</taxon>
        <taxon>Ecdysozoa</taxon>
        <taxon>Nematoda</taxon>
        <taxon>Chromadorea</taxon>
        <taxon>Rhabditida</taxon>
        <taxon>Rhabditina</taxon>
        <taxon>Rhabditomorpha</taxon>
        <taxon>Rhabditoidea</taxon>
        <taxon>Rhabditidae</taxon>
        <taxon>Mesorhabditinae</taxon>
        <taxon>Mesorhabditis</taxon>
    </lineage>
</organism>
<gene>
    <name evidence="8" type="ORF">MSPICULIGERA_LOCUS21280</name>
</gene>
<name>A0AA36D9D5_9BILA</name>
<comment type="subcellular location">
    <subcellularLocation>
        <location evidence="1">Cytoplasm</location>
    </subcellularLocation>
</comment>
<dbReference type="EMBL" id="CATQJA010002665">
    <property type="protein sequence ID" value="CAJ0583186.1"/>
    <property type="molecule type" value="Genomic_DNA"/>
</dbReference>
<feature type="region of interest" description="Disordered" evidence="6">
    <location>
        <begin position="493"/>
        <end position="514"/>
    </location>
</feature>
<keyword evidence="4" id="KW-0343">GTPase activation</keyword>
<keyword evidence="9" id="KW-1185">Reference proteome</keyword>